<dbReference type="NCBIfam" id="NF008277">
    <property type="entry name" value="PRK11055.1"/>
    <property type="match status" value="1"/>
</dbReference>
<evidence type="ECO:0000256" key="4">
    <source>
        <dbReference type="ARBA" id="ARBA00023277"/>
    </source>
</evidence>
<accession>A0ABY7NS08</accession>
<dbReference type="CDD" id="cd09019">
    <property type="entry name" value="galactose_mutarotase_like"/>
    <property type="match status" value="1"/>
</dbReference>
<evidence type="ECO:0000256" key="2">
    <source>
        <dbReference type="ARBA" id="ARBA00006206"/>
    </source>
</evidence>
<dbReference type="InterPro" id="IPR014718">
    <property type="entry name" value="GH-type_carb-bd"/>
</dbReference>
<dbReference type="SUPFAM" id="SSF74650">
    <property type="entry name" value="Galactose mutarotase-like"/>
    <property type="match status" value="1"/>
</dbReference>
<dbReference type="Gene3D" id="2.70.98.10">
    <property type="match status" value="1"/>
</dbReference>
<reference evidence="7 8" key="1">
    <citation type="submission" date="2022-12" db="EMBL/GenBank/DDBJ databases">
        <title>Sphingomonas abieness sp. nov., an endophytic bacterium isolated from Abies koreana.</title>
        <authorList>
            <person name="Jiang L."/>
            <person name="Lee J."/>
        </authorList>
    </citation>
    <scope>NUCLEOTIDE SEQUENCE [LARGE SCALE GENOMIC DNA]</scope>
    <source>
        <strain evidence="8">PAMB 00755</strain>
    </source>
</reference>
<dbReference type="Pfam" id="PF01263">
    <property type="entry name" value="Aldose_epim"/>
    <property type="match status" value="1"/>
</dbReference>
<organism evidence="7 8">
    <name type="scientific">Sphingomonas abietis</name>
    <dbReference type="NCBI Taxonomy" id="3012344"/>
    <lineage>
        <taxon>Bacteria</taxon>
        <taxon>Pseudomonadati</taxon>
        <taxon>Pseudomonadota</taxon>
        <taxon>Alphaproteobacteria</taxon>
        <taxon>Sphingomonadales</taxon>
        <taxon>Sphingomonadaceae</taxon>
        <taxon>Sphingomonas</taxon>
    </lineage>
</organism>
<comment type="pathway">
    <text evidence="1 5">Carbohydrate metabolism; hexose metabolism.</text>
</comment>
<dbReference type="PIRSF" id="PIRSF005096">
    <property type="entry name" value="GALM"/>
    <property type="match status" value="1"/>
</dbReference>
<gene>
    <name evidence="7" type="ORF">PBT88_03605</name>
</gene>
<dbReference type="InterPro" id="IPR011013">
    <property type="entry name" value="Gal_mutarotase_sf_dom"/>
</dbReference>
<keyword evidence="3 5" id="KW-0413">Isomerase</keyword>
<evidence type="ECO:0000313" key="8">
    <source>
        <dbReference type="Proteomes" id="UP001210865"/>
    </source>
</evidence>
<protein>
    <recommendedName>
        <fullName evidence="5">Aldose 1-epimerase</fullName>
        <ecNumber evidence="5">5.1.3.3</ecNumber>
    </recommendedName>
</protein>
<dbReference type="EMBL" id="CP115174">
    <property type="protein sequence ID" value="WBO23236.1"/>
    <property type="molecule type" value="Genomic_DNA"/>
</dbReference>
<keyword evidence="6" id="KW-0732">Signal</keyword>
<sequence length="384" mass="40859">MVRTTTKGAALLATCLTAGFAAGSATATTVARHAFGTMADGRTVEAITLANSHGMSATIITLGASVQSVIVPDAQGNKADVVLGYDDLKGYADKPNFFGATVGRVANRIAKGQFTLDGQSYQLPLSDGPNSLHGGTKGFDKVLWQLVSATPGPVAKVVLRYVSPDGDQGYPGTLTTTATYSLDEKGDLAVDYSATTDKPTIVNISNHTFWNLAGEGSPRNAMAQRLTIPADEYSPTDATAIPTGEFRKVAGTVFDFRKPTPVGDRVRDGSDIQIRYGRGYDHNWVVSRKAAAAPRVMARVEDPVSGRTLEVISAQPGIQFYSGNFLDGTIIGKSNHVYRGGDAIVLEPQMFPDTPNHPAFGSIRLDPGQTYTNHIVFRFSNSPR</sequence>
<dbReference type="RefSeq" id="WP_270077871.1">
    <property type="nucleotide sequence ID" value="NZ_CP115174.1"/>
</dbReference>
<dbReference type="Proteomes" id="UP001210865">
    <property type="component" value="Chromosome"/>
</dbReference>
<evidence type="ECO:0000256" key="6">
    <source>
        <dbReference type="SAM" id="SignalP"/>
    </source>
</evidence>
<keyword evidence="8" id="KW-1185">Reference proteome</keyword>
<dbReference type="InterPro" id="IPR047215">
    <property type="entry name" value="Galactose_mutarotase-like"/>
</dbReference>
<evidence type="ECO:0000256" key="1">
    <source>
        <dbReference type="ARBA" id="ARBA00005028"/>
    </source>
</evidence>
<feature type="signal peptide" evidence="6">
    <location>
        <begin position="1"/>
        <end position="27"/>
    </location>
</feature>
<feature type="chain" id="PRO_5045190084" description="Aldose 1-epimerase" evidence="6">
    <location>
        <begin position="28"/>
        <end position="384"/>
    </location>
</feature>
<name>A0ABY7NS08_9SPHN</name>
<evidence type="ECO:0000256" key="3">
    <source>
        <dbReference type="ARBA" id="ARBA00023235"/>
    </source>
</evidence>
<comment type="catalytic activity">
    <reaction evidence="5">
        <text>alpha-D-glucose = beta-D-glucose</text>
        <dbReference type="Rhea" id="RHEA:10264"/>
        <dbReference type="ChEBI" id="CHEBI:15903"/>
        <dbReference type="ChEBI" id="CHEBI:17925"/>
        <dbReference type="EC" id="5.1.3.3"/>
    </reaction>
</comment>
<dbReference type="InterPro" id="IPR008183">
    <property type="entry name" value="Aldose_1/G6P_1-epimerase"/>
</dbReference>
<comment type="similarity">
    <text evidence="2 5">Belongs to the aldose epimerase family.</text>
</comment>
<proteinExistence type="inferred from homology"/>
<evidence type="ECO:0000313" key="7">
    <source>
        <dbReference type="EMBL" id="WBO23236.1"/>
    </source>
</evidence>
<dbReference type="InterPro" id="IPR015443">
    <property type="entry name" value="Aldose_1-epimerase"/>
</dbReference>
<evidence type="ECO:0000256" key="5">
    <source>
        <dbReference type="PIRNR" id="PIRNR005096"/>
    </source>
</evidence>
<dbReference type="PANTHER" id="PTHR10091">
    <property type="entry name" value="ALDOSE-1-EPIMERASE"/>
    <property type="match status" value="1"/>
</dbReference>
<dbReference type="EC" id="5.1.3.3" evidence="5"/>
<keyword evidence="4 5" id="KW-0119">Carbohydrate metabolism</keyword>
<dbReference type="PANTHER" id="PTHR10091:SF0">
    <property type="entry name" value="GALACTOSE MUTAROTASE"/>
    <property type="match status" value="1"/>
</dbReference>